<accession>A0A9P6W778</accession>
<dbReference type="PANTHER" id="PTHR43806:SF66">
    <property type="entry name" value="SERIN ENDOPEPTIDASE"/>
    <property type="match status" value="1"/>
</dbReference>
<dbReference type="Proteomes" id="UP000777482">
    <property type="component" value="Unassembled WGS sequence"/>
</dbReference>
<dbReference type="Pfam" id="PF02225">
    <property type="entry name" value="PA"/>
    <property type="match status" value="1"/>
</dbReference>
<evidence type="ECO:0000256" key="10">
    <source>
        <dbReference type="SAM" id="SignalP"/>
    </source>
</evidence>
<evidence type="ECO:0000259" key="13">
    <source>
        <dbReference type="Pfam" id="PF06280"/>
    </source>
</evidence>
<dbReference type="SUPFAM" id="SSF52743">
    <property type="entry name" value="Subtilisin-like"/>
    <property type="match status" value="1"/>
</dbReference>
<dbReference type="InterPro" id="IPR000209">
    <property type="entry name" value="Peptidase_S8/S53_dom"/>
</dbReference>
<dbReference type="EMBL" id="PUHQ01000013">
    <property type="protein sequence ID" value="KAG0664652.1"/>
    <property type="molecule type" value="Genomic_DNA"/>
</dbReference>
<proteinExistence type="inferred from homology"/>
<dbReference type="InterPro" id="IPR015500">
    <property type="entry name" value="Peptidase_S8_subtilisin-rel"/>
</dbReference>
<dbReference type="SUPFAM" id="SSF52025">
    <property type="entry name" value="PA domain"/>
    <property type="match status" value="1"/>
</dbReference>
<keyword evidence="2" id="KW-0964">Secreted</keyword>
<dbReference type="OrthoDB" id="206201at2759"/>
<dbReference type="InterPro" id="IPR050131">
    <property type="entry name" value="Peptidase_S8_subtilisin-like"/>
</dbReference>
<dbReference type="Gene3D" id="3.40.50.200">
    <property type="entry name" value="Peptidase S8/S53 domain"/>
    <property type="match status" value="2"/>
</dbReference>
<dbReference type="GO" id="GO:0016020">
    <property type="term" value="C:membrane"/>
    <property type="evidence" value="ECO:0007669"/>
    <property type="project" value="InterPro"/>
</dbReference>
<keyword evidence="2" id="KW-0134">Cell wall</keyword>
<feature type="chain" id="PRO_5040303671" description="Subtilisin-like protease" evidence="10">
    <location>
        <begin position="32"/>
        <end position="960"/>
    </location>
</feature>
<dbReference type="GO" id="GO:0005615">
    <property type="term" value="C:extracellular space"/>
    <property type="evidence" value="ECO:0007669"/>
    <property type="project" value="TreeGrafter"/>
</dbReference>
<evidence type="ECO:0000256" key="6">
    <source>
        <dbReference type="ARBA" id="ARBA00022825"/>
    </source>
</evidence>
<dbReference type="InterPro" id="IPR010435">
    <property type="entry name" value="C5a/SBT2-like_Fn3"/>
</dbReference>
<dbReference type="InterPro" id="IPR022398">
    <property type="entry name" value="Peptidase_S8_His-AS"/>
</dbReference>
<evidence type="ECO:0000313" key="15">
    <source>
        <dbReference type="Proteomes" id="UP000777482"/>
    </source>
</evidence>
<dbReference type="Gene3D" id="3.50.30.30">
    <property type="match status" value="1"/>
</dbReference>
<feature type="domain" description="PA" evidence="12">
    <location>
        <begin position="421"/>
        <end position="477"/>
    </location>
</feature>
<dbReference type="Pfam" id="PF00082">
    <property type="entry name" value="Peptidase_S8"/>
    <property type="match status" value="1"/>
</dbReference>
<dbReference type="PROSITE" id="PS00137">
    <property type="entry name" value="SUBTILASE_HIS"/>
    <property type="match status" value="1"/>
</dbReference>
<dbReference type="AlphaFoldDB" id="A0A9P6W778"/>
<keyword evidence="4 10" id="KW-0732">Signal</keyword>
<feature type="active site" description="Charge relay system" evidence="7 8">
    <location>
        <position position="206"/>
    </location>
</feature>
<dbReference type="PRINTS" id="PR00723">
    <property type="entry name" value="SUBTILISIN"/>
</dbReference>
<dbReference type="InterPro" id="IPR046450">
    <property type="entry name" value="PA_dom_sf"/>
</dbReference>
<evidence type="ECO:0000256" key="8">
    <source>
        <dbReference type="PROSITE-ProRule" id="PRU01240"/>
    </source>
</evidence>
<protein>
    <recommendedName>
        <fullName evidence="16">Subtilisin-like protease</fullName>
    </recommendedName>
</protein>
<evidence type="ECO:0000256" key="4">
    <source>
        <dbReference type="ARBA" id="ARBA00022729"/>
    </source>
</evidence>
<gene>
    <name evidence="14" type="ORF">C6P46_001248</name>
</gene>
<evidence type="ECO:0008006" key="16">
    <source>
        <dbReference type="Google" id="ProtNLM"/>
    </source>
</evidence>
<dbReference type="Pfam" id="PF06280">
    <property type="entry name" value="fn3_5"/>
    <property type="match status" value="1"/>
</dbReference>
<feature type="active site" description="Charge relay system" evidence="7 8">
    <location>
        <position position="572"/>
    </location>
</feature>
<comment type="caution">
    <text evidence="14">The sequence shown here is derived from an EMBL/GenBank/DDBJ whole genome shotgun (WGS) entry which is preliminary data.</text>
</comment>
<evidence type="ECO:0000256" key="5">
    <source>
        <dbReference type="ARBA" id="ARBA00022801"/>
    </source>
</evidence>
<evidence type="ECO:0000259" key="11">
    <source>
        <dbReference type="Pfam" id="PF00082"/>
    </source>
</evidence>
<dbReference type="PANTHER" id="PTHR43806">
    <property type="entry name" value="PEPTIDASE S8"/>
    <property type="match status" value="1"/>
</dbReference>
<feature type="compositionally biased region" description="Basic and acidic residues" evidence="9">
    <location>
        <begin position="146"/>
        <end position="165"/>
    </location>
</feature>
<dbReference type="InterPro" id="IPR036852">
    <property type="entry name" value="Peptidase_S8/S53_dom_sf"/>
</dbReference>
<dbReference type="PROSITE" id="PS00138">
    <property type="entry name" value="SUBTILASE_SER"/>
    <property type="match status" value="1"/>
</dbReference>
<keyword evidence="3 8" id="KW-0645">Protease</keyword>
<dbReference type="InterPro" id="IPR023828">
    <property type="entry name" value="Peptidase_S8_Ser-AS"/>
</dbReference>
<comment type="similarity">
    <text evidence="1 8">Belongs to the peptidase S8 family.</text>
</comment>
<sequence length="960" mass="101501">MAPRRSRFAALSVAGAAFVVCTLATAPLAAAFKTGTSGSDVVPGSYIIQVNTSSAALSKRGMTPFTALEHTLAAVSNQGVQYSIRQRFDAIPDAFMGVSMQVGDDVTMEQLAQISGVERVWPVRTLRLPTEPVVEDYQPIDQSAMSRRDFASEDDDATSHLEKRGTTFPPASAYTNDQFYPHQDTGIDVLHNRGILGEGIKIVVIDEGVDYTHPILGGCFGSGCQISFGYDFAGDAFNGLNTPRPDADPFANCTTHGTHVTGTIGALANSYGFSGAAPAATLGHYRVFGCTGQTSDDLVLAAVQRAVLVDKVDIISLSLGTSVGWLDNTPIQIYQDYLATIGVHIVAAAGNERTEGLFYSEQPAAGLLTNAVGATDPKTLPAYQALLTGGGSGLIPYSSPAPLVFPAPSRIYFTSTNPNLSGDACSALPASTPNLSDKVVIVRRGGCDFTVKLANVGKAGGKAVLVYNTPNTLVIPQLNVGTSGLQAVGSLRYEEGIKLLNLYTSQPNGVFISFRGKQLVPGVTDHFSGGLTAPYTTFGPTNDMNLFPSISAPGSSILSTVPGGLGIMRGTSMATPLVSGALALILSARKNDGLSVSQARALMMSTSVQAPSTYQGSLADTVTLQGAGVINAQRAVDMRTLVSPAQIMLNDTKYFNGIHTITINNLEAVPVTYTLSNMNARAVTTYNNGASNDVLVSTTPNTINLPPATVTFSQNGFTLPAGGKIEVTAFFSQPRVTWPQRDLFALYSGYVRIDAQLQGASSPQPYTIPYLGLLAQLVDMHVLDSTAAALGATLPFIAVGQDIQSGPANFSLSDPNGPPTCYFRLAGGTRILLLDLVDGDLNYAATIPAVQNPPQRMAKRSLEARAADQPEPFPNSFALVPRYGTIYSPYYWPPRDALVTSTTDYEIPITGTYTTRDGSVKQAQLGKSYKVLLRALRNTADPGYSSSYESWLSPPFTLQA</sequence>
<evidence type="ECO:0000256" key="1">
    <source>
        <dbReference type="ARBA" id="ARBA00011073"/>
    </source>
</evidence>
<evidence type="ECO:0000256" key="9">
    <source>
        <dbReference type="SAM" id="MobiDB-lite"/>
    </source>
</evidence>
<name>A0A9P6W778_RHOMI</name>
<evidence type="ECO:0000313" key="14">
    <source>
        <dbReference type="EMBL" id="KAG0664652.1"/>
    </source>
</evidence>
<feature type="signal peptide" evidence="10">
    <location>
        <begin position="1"/>
        <end position="31"/>
    </location>
</feature>
<organism evidence="14 15">
    <name type="scientific">Rhodotorula mucilaginosa</name>
    <name type="common">Yeast</name>
    <name type="synonym">Rhodotorula rubra</name>
    <dbReference type="NCBI Taxonomy" id="5537"/>
    <lineage>
        <taxon>Eukaryota</taxon>
        <taxon>Fungi</taxon>
        <taxon>Dikarya</taxon>
        <taxon>Basidiomycota</taxon>
        <taxon>Pucciniomycotina</taxon>
        <taxon>Microbotryomycetes</taxon>
        <taxon>Sporidiobolales</taxon>
        <taxon>Sporidiobolaceae</taxon>
        <taxon>Rhodotorula</taxon>
    </lineage>
</organism>
<feature type="region of interest" description="Disordered" evidence="9">
    <location>
        <begin position="144"/>
        <end position="175"/>
    </location>
</feature>
<evidence type="ECO:0000256" key="2">
    <source>
        <dbReference type="ARBA" id="ARBA00022512"/>
    </source>
</evidence>
<dbReference type="GO" id="GO:0006508">
    <property type="term" value="P:proteolysis"/>
    <property type="evidence" value="ECO:0007669"/>
    <property type="project" value="UniProtKB-KW"/>
</dbReference>
<dbReference type="InterPro" id="IPR003137">
    <property type="entry name" value="PA_domain"/>
</dbReference>
<feature type="domain" description="Peptidase S8/S53" evidence="11">
    <location>
        <begin position="197"/>
        <end position="609"/>
    </location>
</feature>
<keyword evidence="15" id="KW-1185">Reference proteome</keyword>
<feature type="domain" description="C5a peptidase/Subtilisin-like protease SBT2-like Fn3-like" evidence="13">
    <location>
        <begin position="649"/>
        <end position="771"/>
    </location>
</feature>
<evidence type="ECO:0000256" key="7">
    <source>
        <dbReference type="PIRSR" id="PIRSR615500-1"/>
    </source>
</evidence>
<feature type="active site" description="Charge relay system" evidence="7 8">
    <location>
        <position position="256"/>
    </location>
</feature>
<keyword evidence="5 8" id="KW-0378">Hydrolase</keyword>
<keyword evidence="6 8" id="KW-0720">Serine protease</keyword>
<dbReference type="PROSITE" id="PS51892">
    <property type="entry name" value="SUBTILASE"/>
    <property type="match status" value="1"/>
</dbReference>
<dbReference type="GO" id="GO:0004252">
    <property type="term" value="F:serine-type endopeptidase activity"/>
    <property type="evidence" value="ECO:0007669"/>
    <property type="project" value="UniProtKB-UniRule"/>
</dbReference>
<evidence type="ECO:0000259" key="12">
    <source>
        <dbReference type="Pfam" id="PF02225"/>
    </source>
</evidence>
<reference evidence="14 15" key="1">
    <citation type="submission" date="2020-11" db="EMBL/GenBank/DDBJ databases">
        <title>Kefir isolates.</title>
        <authorList>
            <person name="Marcisauskas S."/>
            <person name="Kim Y."/>
            <person name="Blasche S."/>
        </authorList>
    </citation>
    <scope>NUCLEOTIDE SEQUENCE [LARGE SCALE GENOMIC DNA]</scope>
    <source>
        <strain evidence="14 15">KR</strain>
    </source>
</reference>
<evidence type="ECO:0000256" key="3">
    <source>
        <dbReference type="ARBA" id="ARBA00022670"/>
    </source>
</evidence>